<evidence type="ECO:0000313" key="2">
    <source>
        <dbReference type="EMBL" id="MBM7280374.1"/>
    </source>
</evidence>
<comment type="caution">
    <text evidence="2">The sequence shown here is derived from an EMBL/GenBank/DDBJ whole genome shotgun (WGS) entry which is preliminary data.</text>
</comment>
<dbReference type="InterPro" id="IPR038765">
    <property type="entry name" value="Papain-like_cys_pep_sf"/>
</dbReference>
<dbReference type="AlphaFoldDB" id="A0AAW4GAY8"/>
<dbReference type="Pfam" id="PF13529">
    <property type="entry name" value="Peptidase_C39_2"/>
    <property type="match status" value="1"/>
</dbReference>
<gene>
    <name evidence="2" type="ORF">JTZ10_21755</name>
</gene>
<dbReference type="Proteomes" id="UP001195196">
    <property type="component" value="Unassembled WGS sequence"/>
</dbReference>
<protein>
    <submittedName>
        <fullName evidence="2">C39 family peptidase</fullName>
    </submittedName>
</protein>
<evidence type="ECO:0000259" key="1">
    <source>
        <dbReference type="Pfam" id="PF13529"/>
    </source>
</evidence>
<dbReference type="Gene3D" id="3.90.70.10">
    <property type="entry name" value="Cysteine proteinases"/>
    <property type="match status" value="1"/>
</dbReference>
<dbReference type="RefSeq" id="WP_204718937.1">
    <property type="nucleotide sequence ID" value="NZ_JAFFGU010000019.1"/>
</dbReference>
<sequence>MTEKKLAFNLNRVSQERYYWCGPATCQNILSSRGQEVDEGQLARELGTTENGTNHIGLLRNVLERRLGVPYVSRLIPNDPPTAGQVAQFWEDLVRSIDAGFGVAMNWIAPVGNYPRGVKGSQSPAYSGGTVYHYVAAMGYDDATRSVFIADSGFRPFSYWVSLNQCVSLIAGKGYAAFPKEPVVEPSYADGELSKKFPSRSKYRDNDLPVGTLADFILWSDARIHEKSIERNA</sequence>
<reference evidence="2" key="1">
    <citation type="submission" date="2021-02" db="EMBL/GenBank/DDBJ databases">
        <title>Taxonomy, biology and ecology of Rhodococcus bacteria occurring in California pistachio and other woody hosts as revealed by genome sequence analyses.</title>
        <authorList>
            <person name="Riely B."/>
            <person name="Gai Y."/>
        </authorList>
    </citation>
    <scope>NUCLEOTIDE SEQUENCE</scope>
    <source>
        <strain evidence="2">BP-295</strain>
    </source>
</reference>
<dbReference type="SUPFAM" id="SSF54001">
    <property type="entry name" value="Cysteine proteinases"/>
    <property type="match status" value="1"/>
</dbReference>
<name>A0AAW4GAY8_GORRU</name>
<dbReference type="InterPro" id="IPR039564">
    <property type="entry name" value="Peptidase_C39-like"/>
</dbReference>
<proteinExistence type="predicted"/>
<evidence type="ECO:0000313" key="3">
    <source>
        <dbReference type="Proteomes" id="UP001195196"/>
    </source>
</evidence>
<organism evidence="2 3">
    <name type="scientific">Gordonia rubripertincta</name>
    <name type="common">Rhodococcus corallinus</name>
    <dbReference type="NCBI Taxonomy" id="36822"/>
    <lineage>
        <taxon>Bacteria</taxon>
        <taxon>Bacillati</taxon>
        <taxon>Actinomycetota</taxon>
        <taxon>Actinomycetes</taxon>
        <taxon>Mycobacteriales</taxon>
        <taxon>Gordoniaceae</taxon>
        <taxon>Gordonia</taxon>
    </lineage>
</organism>
<accession>A0AAW4GAY8</accession>
<feature type="domain" description="Peptidase C39-like" evidence="1">
    <location>
        <begin position="12"/>
        <end position="152"/>
    </location>
</feature>
<dbReference type="EMBL" id="JAFFGU010000019">
    <property type="protein sequence ID" value="MBM7280374.1"/>
    <property type="molecule type" value="Genomic_DNA"/>
</dbReference>